<dbReference type="Gene3D" id="3.30.950.30">
    <property type="entry name" value="Schlafen, AAA domain"/>
    <property type="match status" value="1"/>
</dbReference>
<protein>
    <submittedName>
        <fullName evidence="2">ATP-binding protein</fullName>
    </submittedName>
</protein>
<dbReference type="Proteomes" id="UP001277561">
    <property type="component" value="Unassembled WGS sequence"/>
</dbReference>
<reference evidence="2" key="1">
    <citation type="journal article" date="2023" name="Phytobiomes J">
        <title>Deciphering the key players within the bacterial microbiota associated with aerial crown gall tumors on rhododendron: Insights into the gallobiome.</title>
        <authorList>
            <person name="Kuzmanovic N."/>
            <person name="Nesme J."/>
            <person name="Wolf J."/>
            <person name="Neumann-Schaal M."/>
            <person name="Petersen J."/>
            <person name="Fernandez-Gnecco G."/>
            <person name="Sproeer C."/>
            <person name="Bunk B."/>
            <person name="Overmann J."/>
            <person name="Sorensen S.J."/>
            <person name="Idczak E."/>
            <person name="Smalla K."/>
        </authorList>
    </citation>
    <scope>NUCLEOTIDE SEQUENCE [LARGE SCALE GENOMIC DNA]</scope>
    <source>
        <strain evidence="2">Rho-14.1</strain>
    </source>
</reference>
<proteinExistence type="predicted"/>
<accession>A0ABU4W6P3</accession>
<evidence type="ECO:0000313" key="3">
    <source>
        <dbReference type="Proteomes" id="UP001277561"/>
    </source>
</evidence>
<gene>
    <name evidence="2" type="ORF">RMS29_25660</name>
</gene>
<keyword evidence="2" id="KW-0067">ATP-binding</keyword>
<dbReference type="GO" id="GO:0005524">
    <property type="term" value="F:ATP binding"/>
    <property type="evidence" value="ECO:0007669"/>
    <property type="project" value="UniProtKB-KW"/>
</dbReference>
<evidence type="ECO:0000313" key="2">
    <source>
        <dbReference type="EMBL" id="MDX8332596.1"/>
    </source>
</evidence>
<dbReference type="PANTHER" id="PTHR30595">
    <property type="entry name" value="GLPR-RELATED TRANSCRIPTIONAL REPRESSOR"/>
    <property type="match status" value="1"/>
</dbReference>
<dbReference type="PANTHER" id="PTHR30595:SF6">
    <property type="entry name" value="SCHLAFEN ALBA-2 DOMAIN-CONTAINING PROTEIN"/>
    <property type="match status" value="1"/>
</dbReference>
<sequence>MIEVPTRDEIENRRISEGTFYDFKREVDLDKKYPGGAKSAKERFVDDVVAFLNGEGGHLIIGVIESDGVWDSYVPLTADREKTCNRFLQVIQSTITPLPTKIDVVPIDVPGGYILDVRIPPHWKKPYQNSMSGAFYVRAGPRNRVLSVPEIREHFADLEKMEGDLSRLFDSFRRDLMADDNIASIGRLGAGGFSDDDDDGEGARLLIGILPRQHYDRSRKRYEIGKPSQQLTAAFNGGWYPRLRGCAGGFEALTAHERLFLATDWNVMAWIKHPFDFSRERPDINAFENNLKRYLQSLHDFLNDGGVVGPYAITLAIEGLDEIEGWSRPGMPSEVGDSRPSVVETPIDARLVEEFVAQVRSALFP</sequence>
<name>A0ABU4W6P3_9HYPH</name>
<comment type="caution">
    <text evidence="2">The sequence shown here is derived from an EMBL/GenBank/DDBJ whole genome shotgun (WGS) entry which is preliminary data.</text>
</comment>
<dbReference type="RefSeq" id="WP_320188714.1">
    <property type="nucleotide sequence ID" value="NZ_CP133554.1"/>
</dbReference>
<keyword evidence="2" id="KW-0547">Nucleotide-binding</keyword>
<organism evidence="2 3">
    <name type="scientific">Agrobacterium rosae</name>
    <dbReference type="NCBI Taxonomy" id="1972867"/>
    <lineage>
        <taxon>Bacteria</taxon>
        <taxon>Pseudomonadati</taxon>
        <taxon>Pseudomonadota</taxon>
        <taxon>Alphaproteobacteria</taxon>
        <taxon>Hyphomicrobiales</taxon>
        <taxon>Rhizobiaceae</taxon>
        <taxon>Rhizobium/Agrobacterium group</taxon>
        <taxon>Agrobacterium</taxon>
    </lineage>
</organism>
<evidence type="ECO:0000259" key="1">
    <source>
        <dbReference type="Pfam" id="PF04326"/>
    </source>
</evidence>
<dbReference type="Pfam" id="PF04326">
    <property type="entry name" value="SLFN_AlbA_2"/>
    <property type="match status" value="1"/>
</dbReference>
<dbReference type="InterPro" id="IPR007421">
    <property type="entry name" value="Schlafen_AlbA_2_dom"/>
</dbReference>
<feature type="domain" description="Schlafen AlbA-2" evidence="1">
    <location>
        <begin position="17"/>
        <end position="145"/>
    </location>
</feature>
<keyword evidence="3" id="KW-1185">Reference proteome</keyword>
<dbReference type="EMBL" id="JAVRAD010000020">
    <property type="protein sequence ID" value="MDX8332596.1"/>
    <property type="molecule type" value="Genomic_DNA"/>
</dbReference>
<dbReference type="InterPro" id="IPR038461">
    <property type="entry name" value="Schlafen_AlbA_2_dom_sf"/>
</dbReference>